<gene>
    <name evidence="3" type="ORF">Achr_11280</name>
</gene>
<sequence length="1224" mass="140197">MPSLNRIILINTHLQGVVELVVDDHTNICGTNASGKTTLQRLVPVFYGEYPSRVVPATRDSFERWYLPTEQSFIVYEYQRMDGELCQAVLAAASDGRGVAYRLVQKGFELDDYVKSRQGDAIACLSMEELGRRFRQAGVNTTRLINTTQFRAIVQNDRSLLAADGQRAELRAFARQFSLCDPEHSLRHIEKLARAVHSREGKMETIKSMVAAILEEDGVSPPATHLNLQRVEDWIRDSRLIQGFNAIRPEFERLEREYQDLLGGELRLAGLLLGYQADEPRLFQAQEEAEASIEQSGFQLRQLEERWKDRRDALNQELSAARGDIGRIEDELEQIERQYQDYLDADIEQAKADLEQIGAWHDEMANLDARHRLFTSQHQDVERDWLERQQAIKDQREAALEQLRGQEEALREERDERKARQDEALHALESAFVARRQEGLEDFSRREYERRLERERLDQQSRSLGYSEEENLALAILDRRLEEADEKVEAAEAQVRQLETQERGLRARREEAHGAFTLGARRLVERQERLDETELMLYPGQHTLLEFLRREQPGWESRLGKVIHPELLKRADLKPALAGDGEGSLFGVHLDLAALEIPEYAASEAELRQRLQLAQDALQDAENQQKEAEARLVEANDALEALQRQLVVARSEAQNRRDDRQRLKEERRAQKDRLDAAVAERRSQARRQLVELDGALKQLAAERDAWLDGLKSRYGEERLETSAHWQQVLGSLDNQIRQLKAAAEARRAGAQAELDECECWYRAELKSRGVDENAIVELKRQMKTLGERIVRTEQRRAEVLRYDEWYRHSWLVRKPKLQGQLGDSRDLAADLEQRLGSASAAYKAERSQLEGLRRQALQLKGQLDEALGRVKVLLRRLGELKLPREGSLAEGELDERLRLGEELLQARERQLAAIKAHVERFDGLIAGQSGSGLAETWERSRAECTLVGERGIPALDYRRLVPHLAELLNILVPQKIAVLRDLGKNFGIELNHYYEVLADIDRKIDTQSARITREVSEELFLDGVSDSAVRIRSRIGELEFWPELKAFIKAFRTWREDGYSELPGEDYTASMRRTLDIIGRSALGGGIAGLLEIELRLREGNSDLVIRTDRQLNESSSHGMAYLILCKFLLAFTRLLRGAAPAVVHWPIDELGTLHHNNVKKIFEACSNNNIRILGAFPNPDSEVLSLFANRYIVNKQTRQLQVVKPRLDVIAERLKSLKNGEVA</sequence>
<feature type="coiled-coil region" evidence="1">
    <location>
        <begin position="842"/>
        <end position="869"/>
    </location>
</feature>
<dbReference type="Pfam" id="PF12128">
    <property type="entry name" value="DUF3584"/>
    <property type="match status" value="1"/>
</dbReference>
<feature type="coiled-coil region" evidence="1">
    <location>
        <begin position="386"/>
        <end position="423"/>
    </location>
</feature>
<dbReference type="InterPro" id="IPR021979">
    <property type="entry name" value="DUF3584"/>
</dbReference>
<evidence type="ECO:0000313" key="3">
    <source>
        <dbReference type="EMBL" id="AJE20609.1"/>
    </source>
</evidence>
<evidence type="ECO:0000256" key="1">
    <source>
        <dbReference type="SAM" id="Coils"/>
    </source>
</evidence>
<protein>
    <recommendedName>
        <fullName evidence="5">ATP-binding protein</fullName>
    </recommendedName>
</protein>
<dbReference type="RefSeq" id="WP_039802616.1">
    <property type="nucleotide sequence ID" value="NZ_CP010415.1"/>
</dbReference>
<dbReference type="HOGENOM" id="CLU_007224_0_0_6"/>
<dbReference type="EMBL" id="CP010415">
    <property type="protein sequence ID" value="AJE20609.1"/>
    <property type="molecule type" value="Genomic_DNA"/>
</dbReference>
<evidence type="ECO:0000256" key="2">
    <source>
        <dbReference type="SAM" id="MobiDB-lite"/>
    </source>
</evidence>
<feature type="coiled-coil region" evidence="1">
    <location>
        <begin position="467"/>
        <end position="508"/>
    </location>
</feature>
<organism evidence="3 4">
    <name type="scientific">Azotobacter chroococcum NCIMB 8003</name>
    <dbReference type="NCBI Taxonomy" id="1328314"/>
    <lineage>
        <taxon>Bacteria</taxon>
        <taxon>Pseudomonadati</taxon>
        <taxon>Pseudomonadota</taxon>
        <taxon>Gammaproteobacteria</taxon>
        <taxon>Pseudomonadales</taxon>
        <taxon>Pseudomonadaceae</taxon>
        <taxon>Azotobacter</taxon>
    </lineage>
</organism>
<reference evidence="3 4" key="1">
    <citation type="journal article" date="2015" name="PLoS ONE">
        <title>Azotobacter Genomes: The Genome of Azotobacter chroococcum NCIMB 8003 (ATCC 4412).</title>
        <authorList>
            <person name="Robson R.L."/>
            <person name="Jones R."/>
            <person name="Robson R.M."/>
            <person name="Schwartz A."/>
            <person name="Richardson T.H."/>
        </authorList>
    </citation>
    <scope>NUCLEOTIDE SEQUENCE [LARGE SCALE GENOMIC DNA]</scope>
    <source>
        <strain evidence="3 4">NCIMB 8003</strain>
    </source>
</reference>
<keyword evidence="4" id="KW-1185">Reference proteome</keyword>
<dbReference type="AlphaFoldDB" id="A0A0C4WKC8"/>
<feature type="coiled-coil region" evidence="1">
    <location>
        <begin position="286"/>
        <end position="345"/>
    </location>
</feature>
<dbReference type="KEGG" id="acx:Achr_11280"/>
<evidence type="ECO:0008006" key="5">
    <source>
        <dbReference type="Google" id="ProtNLM"/>
    </source>
</evidence>
<feature type="region of interest" description="Disordered" evidence="2">
    <location>
        <begin position="653"/>
        <end position="677"/>
    </location>
</feature>
<evidence type="ECO:0000313" key="4">
    <source>
        <dbReference type="Proteomes" id="UP000068210"/>
    </source>
</evidence>
<accession>A0A0C4WKC8</accession>
<proteinExistence type="predicted"/>
<keyword evidence="1" id="KW-0175">Coiled coil</keyword>
<name>A0A0C4WKC8_9GAMM</name>
<dbReference type="Proteomes" id="UP000068210">
    <property type="component" value="Chromosome"/>
</dbReference>
<dbReference type="STRING" id="1328314.Achr_11280"/>